<dbReference type="AlphaFoldDB" id="K3X290"/>
<organism evidence="1 2">
    <name type="scientific">Globisporangium ultimum (strain ATCC 200006 / CBS 805.95 / DAOM BR144)</name>
    <name type="common">Pythium ultimum</name>
    <dbReference type="NCBI Taxonomy" id="431595"/>
    <lineage>
        <taxon>Eukaryota</taxon>
        <taxon>Sar</taxon>
        <taxon>Stramenopiles</taxon>
        <taxon>Oomycota</taxon>
        <taxon>Peronosporomycetes</taxon>
        <taxon>Pythiales</taxon>
        <taxon>Pythiaceae</taxon>
        <taxon>Globisporangium</taxon>
    </lineage>
</organism>
<proteinExistence type="predicted"/>
<dbReference type="HOGENOM" id="CLU_126283_0_0_1"/>
<dbReference type="EnsemblProtists" id="PYU1_T011339">
    <property type="protein sequence ID" value="PYU1_T011339"/>
    <property type="gene ID" value="PYU1_G011314"/>
</dbReference>
<dbReference type="VEuPathDB" id="FungiDB:PYU1_G011314"/>
<evidence type="ECO:0000313" key="2">
    <source>
        <dbReference type="Proteomes" id="UP000019132"/>
    </source>
</evidence>
<dbReference type="EMBL" id="GL376562">
    <property type="status" value="NOT_ANNOTATED_CDS"/>
    <property type="molecule type" value="Genomic_DNA"/>
</dbReference>
<accession>K3X290</accession>
<keyword evidence="2" id="KW-1185">Reference proteome</keyword>
<reference evidence="2" key="1">
    <citation type="journal article" date="2010" name="Genome Biol.">
        <title>Genome sequence of the necrotrophic plant pathogen Pythium ultimum reveals original pathogenicity mechanisms and effector repertoire.</title>
        <authorList>
            <person name="Levesque C.A."/>
            <person name="Brouwer H."/>
            <person name="Cano L."/>
            <person name="Hamilton J.P."/>
            <person name="Holt C."/>
            <person name="Huitema E."/>
            <person name="Raffaele S."/>
            <person name="Robideau G.P."/>
            <person name="Thines M."/>
            <person name="Win J."/>
            <person name="Zerillo M.M."/>
            <person name="Beakes G.W."/>
            <person name="Boore J.L."/>
            <person name="Busam D."/>
            <person name="Dumas B."/>
            <person name="Ferriera S."/>
            <person name="Fuerstenberg S.I."/>
            <person name="Gachon C.M."/>
            <person name="Gaulin E."/>
            <person name="Govers F."/>
            <person name="Grenville-Briggs L."/>
            <person name="Horner N."/>
            <person name="Hostetler J."/>
            <person name="Jiang R.H."/>
            <person name="Johnson J."/>
            <person name="Krajaejun T."/>
            <person name="Lin H."/>
            <person name="Meijer H.J."/>
            <person name="Moore B."/>
            <person name="Morris P."/>
            <person name="Phuntmart V."/>
            <person name="Puiu D."/>
            <person name="Shetty J."/>
            <person name="Stajich J.E."/>
            <person name="Tripathy S."/>
            <person name="Wawra S."/>
            <person name="van West P."/>
            <person name="Whitty B.R."/>
            <person name="Coutinho P.M."/>
            <person name="Henrissat B."/>
            <person name="Martin F."/>
            <person name="Thomas P.D."/>
            <person name="Tyler B.M."/>
            <person name="De Vries R.P."/>
            <person name="Kamoun S."/>
            <person name="Yandell M."/>
            <person name="Tisserat N."/>
            <person name="Buell C.R."/>
        </authorList>
    </citation>
    <scope>NUCLEOTIDE SEQUENCE</scope>
    <source>
        <strain evidence="2">DAOM:BR144</strain>
    </source>
</reference>
<reference evidence="2" key="2">
    <citation type="submission" date="2010-04" db="EMBL/GenBank/DDBJ databases">
        <authorList>
            <person name="Buell R."/>
            <person name="Hamilton J."/>
            <person name="Hostetler J."/>
        </authorList>
    </citation>
    <scope>NUCLEOTIDE SEQUENCE [LARGE SCALE GENOMIC DNA]</scope>
    <source>
        <strain evidence="2">DAOM:BR144</strain>
    </source>
</reference>
<sequence>MTATVWEPLRRKIVWNPSAGDIHQQERGAPWRVDVDEKLRAANAKAKEEQLEKRRWGLAKQIQDGLLHTYDKNYGVAELATLLKEGMALKSRQQQQQQQEKTQRDPHEVAYVQLLAAAEKYDLKQVVVLLDKFPKGRHANAAKPH</sequence>
<dbReference type="Proteomes" id="UP000019132">
    <property type="component" value="Unassembled WGS sequence"/>
</dbReference>
<dbReference type="eggNOG" id="ENOG502SPTZ">
    <property type="taxonomic scope" value="Eukaryota"/>
</dbReference>
<reference evidence="1" key="3">
    <citation type="submission" date="2015-02" db="UniProtKB">
        <authorList>
            <consortium name="EnsemblProtists"/>
        </authorList>
    </citation>
    <scope>IDENTIFICATION</scope>
    <source>
        <strain evidence="1">DAOM BR144</strain>
    </source>
</reference>
<dbReference type="OMA" id="NIYVGIS"/>
<dbReference type="InParanoid" id="K3X290"/>
<evidence type="ECO:0000313" key="1">
    <source>
        <dbReference type="EnsemblProtists" id="PYU1_T011339"/>
    </source>
</evidence>
<name>K3X290_GLOUD</name>
<protein>
    <submittedName>
        <fullName evidence="1">Uncharacterized protein</fullName>
    </submittedName>
</protein>